<dbReference type="InterPro" id="IPR003594">
    <property type="entry name" value="HATPase_dom"/>
</dbReference>
<evidence type="ECO:0000256" key="1">
    <source>
        <dbReference type="PROSITE-ProRule" id="PRU00339"/>
    </source>
</evidence>
<evidence type="ECO:0000313" key="6">
    <source>
        <dbReference type="EMBL" id="MBK3517959.1"/>
    </source>
</evidence>
<dbReference type="InterPro" id="IPR010559">
    <property type="entry name" value="Sig_transdc_His_kin_internal"/>
</dbReference>
<dbReference type="SUPFAM" id="SSF55874">
    <property type="entry name" value="ATPase domain of HSP90 chaperone/DNA topoisomerase II/histidine kinase"/>
    <property type="match status" value="1"/>
</dbReference>
<accession>A0ABS1HJV8</accession>
<dbReference type="SMART" id="SM00028">
    <property type="entry name" value="TPR"/>
    <property type="match status" value="6"/>
</dbReference>
<protein>
    <submittedName>
        <fullName evidence="6">Tetratricopeptide repeat protein</fullName>
    </submittedName>
</protein>
<dbReference type="Pfam" id="PF06580">
    <property type="entry name" value="His_kinase"/>
    <property type="match status" value="1"/>
</dbReference>
<feature type="chain" id="PRO_5046345500" evidence="3">
    <location>
        <begin position="22"/>
        <end position="624"/>
    </location>
</feature>
<dbReference type="Pfam" id="PF02518">
    <property type="entry name" value="HATPase_c"/>
    <property type="match status" value="1"/>
</dbReference>
<organism evidence="6 7">
    <name type="scientific">Carboxylicivirga marina</name>
    <dbReference type="NCBI Taxonomy" id="2800988"/>
    <lineage>
        <taxon>Bacteria</taxon>
        <taxon>Pseudomonadati</taxon>
        <taxon>Bacteroidota</taxon>
        <taxon>Bacteroidia</taxon>
        <taxon>Marinilabiliales</taxon>
        <taxon>Marinilabiliaceae</taxon>
        <taxon>Carboxylicivirga</taxon>
    </lineage>
</organism>
<proteinExistence type="predicted"/>
<dbReference type="RefSeq" id="WP_200465188.1">
    <property type="nucleotide sequence ID" value="NZ_JAENRR010000024.1"/>
</dbReference>
<dbReference type="SUPFAM" id="SSF48452">
    <property type="entry name" value="TPR-like"/>
    <property type="match status" value="1"/>
</dbReference>
<dbReference type="Pfam" id="PF13181">
    <property type="entry name" value="TPR_8"/>
    <property type="match status" value="1"/>
</dbReference>
<sequence>MFTTRLLIASFLILLVNQNLCSQDSMTDQSDQWLIRMNELMANVPTNIDSVLQLANEHLERCPFSEIKQKAFYHSFMAEVYYFRQELDNSLKAYQNSLQNFRICNDSSRFAVLYNNIGLVHYLKSNFDSALVAYNYSLELEKKAGNKEGIAMSYQNLGIIYGKWERYEQVYEYYNNALALYEELGAYASIAAVTNNLAVIAVRREDYNSGFKYYKKAYAAYRELGDESGMAKVSTNLGRLFGLQQQYVRADEYFKRSLEMFTRLHDNIGLVHTYSMRGEVYLKNGKVNEALSAYNKAEKLNEKIGLREVRSDNLQELYSVYKELKEYKLANEVLEQYYALSDSIFDEKQLDKVIQLEKKYHTEKSKNELVVMQAKAERNRLFMWGVSLFFLLLTIIVLIWVYVLKIREKQRQLNMEHKVLRTQMNPHFIFNSLSALQCIIMENNQEDAIDFVADFAGLMRLILQYAQEEHITLKKEKEILDKYMSIQNRRFDNKINYKIDFEEQIELNAVLVPPMLTQPFLENAIEHGHLTEEDSYIHVQLQRRDDKLEFSVEDNGIGIGNSMKKNKKTGKSHKSVAMDLTKERLNLLNNRENAEAVTLKIEDLSVYGRKGTRVVFQVPYMTLN</sequence>
<dbReference type="InterPro" id="IPR036890">
    <property type="entry name" value="HATPase_C_sf"/>
</dbReference>
<keyword evidence="2" id="KW-0472">Membrane</keyword>
<keyword evidence="1" id="KW-0802">TPR repeat</keyword>
<comment type="caution">
    <text evidence="6">The sequence shown here is derived from an EMBL/GenBank/DDBJ whole genome shotgun (WGS) entry which is preliminary data.</text>
</comment>
<keyword evidence="7" id="KW-1185">Reference proteome</keyword>
<feature type="transmembrane region" description="Helical" evidence="2">
    <location>
        <begin position="381"/>
        <end position="404"/>
    </location>
</feature>
<dbReference type="PROSITE" id="PS50005">
    <property type="entry name" value="TPR"/>
    <property type="match status" value="3"/>
</dbReference>
<evidence type="ECO:0000259" key="5">
    <source>
        <dbReference type="Pfam" id="PF06580"/>
    </source>
</evidence>
<dbReference type="InterPro" id="IPR019734">
    <property type="entry name" value="TPR_rpt"/>
</dbReference>
<dbReference type="InterPro" id="IPR050640">
    <property type="entry name" value="Bact_2-comp_sensor_kinase"/>
</dbReference>
<reference evidence="6 7" key="1">
    <citation type="submission" date="2021-01" db="EMBL/GenBank/DDBJ databases">
        <title>Carboxyliciviraga sp.nov., isolated from coastal sediments.</title>
        <authorList>
            <person name="Lu D."/>
            <person name="Zhang T."/>
        </authorList>
    </citation>
    <scope>NUCLEOTIDE SEQUENCE [LARGE SCALE GENOMIC DNA]</scope>
    <source>
        <strain evidence="6 7">N1Y132</strain>
    </source>
</reference>
<keyword evidence="2" id="KW-0812">Transmembrane</keyword>
<feature type="domain" description="Histidine kinase/HSP90-like ATPase" evidence="4">
    <location>
        <begin position="519"/>
        <end position="619"/>
    </location>
</feature>
<dbReference type="Pfam" id="PF13424">
    <property type="entry name" value="TPR_12"/>
    <property type="match status" value="2"/>
</dbReference>
<evidence type="ECO:0000259" key="4">
    <source>
        <dbReference type="Pfam" id="PF02518"/>
    </source>
</evidence>
<dbReference type="Gene3D" id="1.25.40.10">
    <property type="entry name" value="Tetratricopeptide repeat domain"/>
    <property type="match status" value="1"/>
</dbReference>
<feature type="repeat" description="TPR" evidence="1">
    <location>
        <begin position="111"/>
        <end position="144"/>
    </location>
</feature>
<name>A0ABS1HJV8_9BACT</name>
<dbReference type="Proteomes" id="UP000605676">
    <property type="component" value="Unassembled WGS sequence"/>
</dbReference>
<evidence type="ECO:0000256" key="2">
    <source>
        <dbReference type="SAM" id="Phobius"/>
    </source>
</evidence>
<keyword evidence="3" id="KW-0732">Signal</keyword>
<feature type="domain" description="Signal transduction histidine kinase internal region" evidence="5">
    <location>
        <begin position="415"/>
        <end position="495"/>
    </location>
</feature>
<dbReference type="PANTHER" id="PTHR34220">
    <property type="entry name" value="SENSOR HISTIDINE KINASE YPDA"/>
    <property type="match status" value="1"/>
</dbReference>
<feature type="repeat" description="TPR" evidence="1">
    <location>
        <begin position="271"/>
        <end position="304"/>
    </location>
</feature>
<gene>
    <name evidence="6" type="ORF">JIV24_11500</name>
</gene>
<dbReference type="PANTHER" id="PTHR34220:SF7">
    <property type="entry name" value="SENSOR HISTIDINE KINASE YPDA"/>
    <property type="match status" value="1"/>
</dbReference>
<evidence type="ECO:0000313" key="7">
    <source>
        <dbReference type="Proteomes" id="UP000605676"/>
    </source>
</evidence>
<evidence type="ECO:0000256" key="3">
    <source>
        <dbReference type="SAM" id="SignalP"/>
    </source>
</evidence>
<dbReference type="InterPro" id="IPR011990">
    <property type="entry name" value="TPR-like_helical_dom_sf"/>
</dbReference>
<dbReference type="Gene3D" id="3.30.565.10">
    <property type="entry name" value="Histidine kinase-like ATPase, C-terminal domain"/>
    <property type="match status" value="1"/>
</dbReference>
<feature type="signal peptide" evidence="3">
    <location>
        <begin position="1"/>
        <end position="21"/>
    </location>
</feature>
<keyword evidence="2" id="KW-1133">Transmembrane helix</keyword>
<dbReference type="EMBL" id="JAENRR010000024">
    <property type="protein sequence ID" value="MBK3517959.1"/>
    <property type="molecule type" value="Genomic_DNA"/>
</dbReference>
<feature type="repeat" description="TPR" evidence="1">
    <location>
        <begin position="151"/>
        <end position="184"/>
    </location>
</feature>